<comment type="caution">
    <text evidence="2">The sequence shown here is derived from an EMBL/GenBank/DDBJ whole genome shotgun (WGS) entry which is preliminary data.</text>
</comment>
<accession>A0A9X3SWS1</accession>
<proteinExistence type="predicted"/>
<organism evidence="2 4">
    <name type="scientific">Glycomyces lechevalierae</name>
    <dbReference type="NCBI Taxonomy" id="256034"/>
    <lineage>
        <taxon>Bacteria</taxon>
        <taxon>Bacillati</taxon>
        <taxon>Actinomycetota</taxon>
        <taxon>Actinomycetes</taxon>
        <taxon>Glycomycetales</taxon>
        <taxon>Glycomycetaceae</taxon>
        <taxon>Glycomyces</taxon>
    </lineage>
</organism>
<name>A0A9X3SWS1_9ACTN</name>
<dbReference type="AlphaFoldDB" id="A0A9X3SWS1"/>
<evidence type="ECO:0000256" key="1">
    <source>
        <dbReference type="SAM" id="MobiDB-lite"/>
    </source>
</evidence>
<dbReference type="Proteomes" id="UP001145799">
    <property type="component" value="Unassembled WGS sequence"/>
</dbReference>
<dbReference type="EMBL" id="JAPZVQ010000008">
    <property type="protein sequence ID" value="MDA1386162.1"/>
    <property type="molecule type" value="Genomic_DNA"/>
</dbReference>
<dbReference type="RefSeq" id="WP_270122629.1">
    <property type="nucleotide sequence ID" value="NZ_BAAAOM010000005.1"/>
</dbReference>
<protein>
    <submittedName>
        <fullName evidence="2">Uncharacterized protein</fullName>
    </submittedName>
</protein>
<feature type="region of interest" description="Disordered" evidence="1">
    <location>
        <begin position="1"/>
        <end position="20"/>
    </location>
</feature>
<dbReference type="Proteomes" id="UP001183604">
    <property type="component" value="Unassembled WGS sequence"/>
</dbReference>
<reference evidence="3 5" key="2">
    <citation type="submission" date="2023-07" db="EMBL/GenBank/DDBJ databases">
        <title>Sequencing the genomes of 1000 actinobacteria strains.</title>
        <authorList>
            <person name="Klenk H.-P."/>
        </authorList>
    </citation>
    <scope>NUCLEOTIDE SEQUENCE [LARGE SCALE GENOMIC DNA]</scope>
    <source>
        <strain evidence="3 5">DSM 44724</strain>
    </source>
</reference>
<evidence type="ECO:0000313" key="5">
    <source>
        <dbReference type="Proteomes" id="UP001183604"/>
    </source>
</evidence>
<sequence>MTDKTKPRRALIPIDRRDDSADSRDWLRLDEFYIGIGGGDRVRLTVFRSTTDPTLHRLVSDEMTSAGPRLIAVLTEPPSDIENWHPAWEHDPMRPAVEARARTIAGRR</sequence>
<gene>
    <name evidence="3" type="ORF">J2S69_002083</name>
    <name evidence="2" type="ORF">O2L01_14300</name>
</gene>
<reference evidence="2" key="1">
    <citation type="submission" date="2022-12" db="EMBL/GenBank/DDBJ databases">
        <title>Gycomyces niveus sp.nov., a novel actinomycete isolated from soil in Shouguang.</title>
        <authorList>
            <person name="Yang X."/>
        </authorList>
    </citation>
    <scope>NUCLEOTIDE SEQUENCE</scope>
    <source>
        <strain evidence="2">DSM 44724</strain>
    </source>
</reference>
<evidence type="ECO:0000313" key="4">
    <source>
        <dbReference type="Proteomes" id="UP001145799"/>
    </source>
</evidence>
<dbReference type="EMBL" id="JAVDYD010000001">
    <property type="protein sequence ID" value="MDR7338364.1"/>
    <property type="molecule type" value="Genomic_DNA"/>
</dbReference>
<keyword evidence="5" id="KW-1185">Reference proteome</keyword>
<evidence type="ECO:0000313" key="2">
    <source>
        <dbReference type="EMBL" id="MDA1386162.1"/>
    </source>
</evidence>
<evidence type="ECO:0000313" key="3">
    <source>
        <dbReference type="EMBL" id="MDR7338364.1"/>
    </source>
</evidence>